<proteinExistence type="predicted"/>
<dbReference type="Proteomes" id="UP000444960">
    <property type="component" value="Unassembled WGS sequence"/>
</dbReference>
<name>A0A7I9V9N3_9ACTN</name>
<evidence type="ECO:0000313" key="3">
    <source>
        <dbReference type="Proteomes" id="UP000444960"/>
    </source>
</evidence>
<dbReference type="EMBL" id="BJOV01000005">
    <property type="protein sequence ID" value="GEE01952.1"/>
    <property type="molecule type" value="Genomic_DNA"/>
</dbReference>
<keyword evidence="3" id="KW-1185">Reference proteome</keyword>
<dbReference type="AlphaFoldDB" id="A0A7I9V9N3"/>
<dbReference type="RefSeq" id="WP_161895736.1">
    <property type="nucleotide sequence ID" value="NZ_BJOV01000005.1"/>
</dbReference>
<organism evidence="2 3">
    <name type="scientific">Gordonia spumicola</name>
    <dbReference type="NCBI Taxonomy" id="589161"/>
    <lineage>
        <taxon>Bacteria</taxon>
        <taxon>Bacillati</taxon>
        <taxon>Actinomycetota</taxon>
        <taxon>Actinomycetes</taxon>
        <taxon>Mycobacteriales</taxon>
        <taxon>Gordoniaceae</taxon>
        <taxon>Gordonia</taxon>
    </lineage>
</organism>
<comment type="caution">
    <text evidence="2">The sequence shown here is derived from an EMBL/GenBank/DDBJ whole genome shotgun (WGS) entry which is preliminary data.</text>
</comment>
<dbReference type="Pfam" id="PF05119">
    <property type="entry name" value="Terminase_4"/>
    <property type="match status" value="1"/>
</dbReference>
<protein>
    <recommendedName>
        <fullName evidence="4">Terminase</fullName>
    </recommendedName>
</protein>
<reference evidence="3" key="1">
    <citation type="submission" date="2019-06" db="EMBL/GenBank/DDBJ databases">
        <title>Gordonia isolated from sludge of a wastewater treatment plant.</title>
        <authorList>
            <person name="Tamura T."/>
            <person name="Aoyama K."/>
            <person name="Kang Y."/>
            <person name="Saito S."/>
            <person name="Akiyama N."/>
            <person name="Yazawa K."/>
            <person name="Gonoi T."/>
            <person name="Mikami Y."/>
        </authorList>
    </citation>
    <scope>NUCLEOTIDE SEQUENCE [LARGE SCALE GENOMIC DNA]</scope>
    <source>
        <strain evidence="3">NBRC 107696</strain>
    </source>
</reference>
<sequence length="118" mass="12917">MAEYEPDDLGATGQRIWDEATDEFELTEAQKVILEGACRQADQADILYSKIAELGGSYRVKGSMGQWVEAPELKSARSAQAEMRAALASIGLTKPDQDEDQSTPDRSGVIRQVQIRGT</sequence>
<gene>
    <name evidence="2" type="ORF">nbrc107696_23980</name>
</gene>
<dbReference type="OrthoDB" id="4746612at2"/>
<dbReference type="InterPro" id="IPR006448">
    <property type="entry name" value="Phage_term_ssu_P27"/>
</dbReference>
<evidence type="ECO:0008006" key="4">
    <source>
        <dbReference type="Google" id="ProtNLM"/>
    </source>
</evidence>
<accession>A0A7I9V9N3</accession>
<evidence type="ECO:0000256" key="1">
    <source>
        <dbReference type="SAM" id="MobiDB-lite"/>
    </source>
</evidence>
<feature type="region of interest" description="Disordered" evidence="1">
    <location>
        <begin position="90"/>
        <end position="118"/>
    </location>
</feature>
<evidence type="ECO:0000313" key="2">
    <source>
        <dbReference type="EMBL" id="GEE01952.1"/>
    </source>
</evidence>